<keyword evidence="3" id="KW-0804">Transcription</keyword>
<dbReference type="PANTHER" id="PTHR38465">
    <property type="entry name" value="HTH-TYPE TRANSCRIPTIONAL REGULATOR MJ1563-RELATED"/>
    <property type="match status" value="1"/>
</dbReference>
<dbReference type="AlphaFoldDB" id="A0A1I4YHX9"/>
<dbReference type="STRING" id="260086.SAMN05216207_1013106"/>
<dbReference type="PANTHER" id="PTHR38465:SF1">
    <property type="entry name" value="HTH-TYPE TRANSCRIPTIONAL REGULATOR MJ1563-RELATED"/>
    <property type="match status" value="1"/>
</dbReference>
<dbReference type="Proteomes" id="UP000199614">
    <property type="component" value="Unassembled WGS sequence"/>
</dbReference>
<dbReference type="Gene3D" id="1.10.10.10">
    <property type="entry name" value="Winged helix-like DNA-binding domain superfamily/Winged helix DNA-binding domain"/>
    <property type="match status" value="1"/>
</dbReference>
<protein>
    <recommendedName>
        <fullName evidence="6">DNA-binding transcriptional regulator GbsR, MarR family</fullName>
    </recommendedName>
</protein>
<proteinExistence type="predicted"/>
<dbReference type="GO" id="GO:0003677">
    <property type="term" value="F:DNA binding"/>
    <property type="evidence" value="ECO:0007669"/>
    <property type="project" value="UniProtKB-KW"/>
</dbReference>
<dbReference type="SUPFAM" id="SSF46785">
    <property type="entry name" value="Winged helix' DNA-binding domain"/>
    <property type="match status" value="1"/>
</dbReference>
<dbReference type="EMBL" id="FOUY01000013">
    <property type="protein sequence ID" value="SFN37605.1"/>
    <property type="molecule type" value="Genomic_DNA"/>
</dbReference>
<dbReference type="RefSeq" id="WP_093343062.1">
    <property type="nucleotide sequence ID" value="NZ_FOUY01000013.1"/>
</dbReference>
<evidence type="ECO:0008006" key="6">
    <source>
        <dbReference type="Google" id="ProtNLM"/>
    </source>
</evidence>
<evidence type="ECO:0000313" key="5">
    <source>
        <dbReference type="Proteomes" id="UP000199614"/>
    </source>
</evidence>
<dbReference type="OrthoDB" id="67158at2"/>
<evidence type="ECO:0000256" key="2">
    <source>
        <dbReference type="ARBA" id="ARBA00023125"/>
    </source>
</evidence>
<organism evidence="4 5">
    <name type="scientific">Pseudonocardia ammonioxydans</name>
    <dbReference type="NCBI Taxonomy" id="260086"/>
    <lineage>
        <taxon>Bacteria</taxon>
        <taxon>Bacillati</taxon>
        <taxon>Actinomycetota</taxon>
        <taxon>Actinomycetes</taxon>
        <taxon>Pseudonocardiales</taxon>
        <taxon>Pseudonocardiaceae</taxon>
        <taxon>Pseudonocardia</taxon>
    </lineage>
</organism>
<dbReference type="InterPro" id="IPR052362">
    <property type="entry name" value="HTH-GbsR_regulator"/>
</dbReference>
<name>A0A1I4YHX9_PSUAM</name>
<evidence type="ECO:0000256" key="3">
    <source>
        <dbReference type="ARBA" id="ARBA00023163"/>
    </source>
</evidence>
<keyword evidence="2" id="KW-0238">DNA-binding</keyword>
<gene>
    <name evidence="4" type="ORF">SAMN05216207_1013106</name>
</gene>
<accession>A0A1I4YHX9</accession>
<dbReference type="InterPro" id="IPR036390">
    <property type="entry name" value="WH_DNA-bd_sf"/>
</dbReference>
<sequence length="156" mass="17212">MGASDTRTAAAELLIEDFATVLGQTMGWSPTTGRTAGVLLLSGEPMTARQLQAEVGASAGAMSEITRLLITNGVVHRFKQEGARHYVHQWRADAWVGCLEHQLAQVRRLRDLAHRTEASSDGLPALQQERLGQMAAYYDFMVARLTSLLEDYRARL</sequence>
<evidence type="ECO:0000256" key="1">
    <source>
        <dbReference type="ARBA" id="ARBA00023015"/>
    </source>
</evidence>
<reference evidence="4 5" key="1">
    <citation type="submission" date="2016-10" db="EMBL/GenBank/DDBJ databases">
        <authorList>
            <person name="de Groot N.N."/>
        </authorList>
    </citation>
    <scope>NUCLEOTIDE SEQUENCE [LARGE SCALE GENOMIC DNA]</scope>
    <source>
        <strain evidence="4 5">CGMCC 4.1877</strain>
    </source>
</reference>
<evidence type="ECO:0000313" key="4">
    <source>
        <dbReference type="EMBL" id="SFN37605.1"/>
    </source>
</evidence>
<dbReference type="InterPro" id="IPR036388">
    <property type="entry name" value="WH-like_DNA-bd_sf"/>
</dbReference>
<keyword evidence="5" id="KW-1185">Reference proteome</keyword>
<keyword evidence="1" id="KW-0805">Transcription regulation</keyword>